<evidence type="ECO:0000256" key="1">
    <source>
        <dbReference type="SAM" id="MobiDB-lite"/>
    </source>
</evidence>
<protein>
    <submittedName>
        <fullName evidence="2">Uncharacterized protein</fullName>
    </submittedName>
</protein>
<feature type="compositionally biased region" description="Basic residues" evidence="1">
    <location>
        <begin position="53"/>
        <end position="62"/>
    </location>
</feature>
<feature type="non-terminal residue" evidence="2">
    <location>
        <position position="1"/>
    </location>
</feature>
<feature type="region of interest" description="Disordered" evidence="1">
    <location>
        <begin position="212"/>
        <end position="264"/>
    </location>
</feature>
<name>A0A1B6GIS7_9HEMI</name>
<feature type="non-terminal residue" evidence="2">
    <location>
        <position position="306"/>
    </location>
</feature>
<proteinExistence type="predicted"/>
<evidence type="ECO:0000313" key="2">
    <source>
        <dbReference type="EMBL" id="JAS62336.1"/>
    </source>
</evidence>
<feature type="compositionally biased region" description="Basic residues" evidence="1">
    <location>
        <begin position="248"/>
        <end position="259"/>
    </location>
</feature>
<accession>A0A1B6GIS7</accession>
<feature type="region of interest" description="Disordered" evidence="1">
    <location>
        <begin position="53"/>
        <end position="73"/>
    </location>
</feature>
<reference evidence="2" key="1">
    <citation type="submission" date="2015-11" db="EMBL/GenBank/DDBJ databases">
        <title>De novo transcriptome assembly of four potential Pierce s Disease insect vectors from Arizona vineyards.</title>
        <authorList>
            <person name="Tassone E.E."/>
        </authorList>
    </citation>
    <scope>NUCLEOTIDE SEQUENCE</scope>
</reference>
<organism evidence="2">
    <name type="scientific">Cuerna arida</name>
    <dbReference type="NCBI Taxonomy" id="1464854"/>
    <lineage>
        <taxon>Eukaryota</taxon>
        <taxon>Metazoa</taxon>
        <taxon>Ecdysozoa</taxon>
        <taxon>Arthropoda</taxon>
        <taxon>Hexapoda</taxon>
        <taxon>Insecta</taxon>
        <taxon>Pterygota</taxon>
        <taxon>Neoptera</taxon>
        <taxon>Paraneoptera</taxon>
        <taxon>Hemiptera</taxon>
        <taxon>Auchenorrhyncha</taxon>
        <taxon>Membracoidea</taxon>
        <taxon>Cicadellidae</taxon>
        <taxon>Cicadellinae</taxon>
        <taxon>Proconiini</taxon>
        <taxon>Cuerna</taxon>
    </lineage>
</organism>
<dbReference type="EMBL" id="GECZ01007433">
    <property type="protein sequence ID" value="JAS62336.1"/>
    <property type="molecule type" value="Transcribed_RNA"/>
</dbReference>
<gene>
    <name evidence="2" type="ORF">g.932</name>
</gene>
<dbReference type="AlphaFoldDB" id="A0A1B6GIS7"/>
<sequence length="306" mass="34987">VKQIDLIDRNVKNQYGHLVPNHDIDSILKSIKISSGEILDSNAANLSGKKRKMKNSNLHAKKSHVDSSSVEEDLSRVNYSNMDVFDRLDQEDPEKSQQQIDAPGEIENTYFSADSSIKRTRDLVDINPLGRKVILGTPEVTREDLERVPGNWSSPIGQGLSVGDASSQGANPVMKELLKRQNILRHSGKKRSMWDTKRRKCSFIKKKVKYNKDGSIRKRMGRPSKQAWKDDDLSCSNQRQKTTIDPRLRRRPSPQRRPLRSSERKRSDDCIVSYLPANYVIKPCSVVIHRLSDNIVRLLEKRVGYE</sequence>